<dbReference type="Proteomes" id="UP000265515">
    <property type="component" value="Unassembled WGS sequence"/>
</dbReference>
<evidence type="ECO:0000313" key="5">
    <source>
        <dbReference type="EMBL" id="GBG72714.1"/>
    </source>
</evidence>
<dbReference type="SUPFAM" id="SSF57756">
    <property type="entry name" value="Retrovirus zinc finger-like domains"/>
    <property type="match status" value="1"/>
</dbReference>
<feature type="coiled-coil region" evidence="2">
    <location>
        <begin position="160"/>
        <end position="191"/>
    </location>
</feature>
<organism evidence="5 6">
    <name type="scientific">Chara braunii</name>
    <name type="common">Braun's stonewort</name>
    <dbReference type="NCBI Taxonomy" id="69332"/>
    <lineage>
        <taxon>Eukaryota</taxon>
        <taxon>Viridiplantae</taxon>
        <taxon>Streptophyta</taxon>
        <taxon>Charophyceae</taxon>
        <taxon>Charales</taxon>
        <taxon>Characeae</taxon>
        <taxon>Chara</taxon>
    </lineage>
</organism>
<dbReference type="SMART" id="SM00343">
    <property type="entry name" value="ZnF_C2HC"/>
    <property type="match status" value="1"/>
</dbReference>
<accession>A0A388KRN2</accession>
<protein>
    <recommendedName>
        <fullName evidence="4">CCHC-type domain-containing protein</fullName>
    </recommendedName>
</protein>
<evidence type="ECO:0000256" key="2">
    <source>
        <dbReference type="SAM" id="Coils"/>
    </source>
</evidence>
<dbReference type="OrthoDB" id="6361509at2759"/>
<dbReference type="Pfam" id="PF00098">
    <property type="entry name" value="zf-CCHC"/>
    <property type="match status" value="1"/>
</dbReference>
<comment type="caution">
    <text evidence="5">The sequence shown here is derived from an EMBL/GenBank/DDBJ whole genome shotgun (WGS) entry which is preliminary data.</text>
</comment>
<reference evidence="5 6" key="1">
    <citation type="journal article" date="2018" name="Cell">
        <title>The Chara Genome: Secondary Complexity and Implications for Plant Terrestrialization.</title>
        <authorList>
            <person name="Nishiyama T."/>
            <person name="Sakayama H."/>
            <person name="Vries J.D."/>
            <person name="Buschmann H."/>
            <person name="Saint-Marcoux D."/>
            <person name="Ullrich K.K."/>
            <person name="Haas F.B."/>
            <person name="Vanderstraeten L."/>
            <person name="Becker D."/>
            <person name="Lang D."/>
            <person name="Vosolsobe S."/>
            <person name="Rombauts S."/>
            <person name="Wilhelmsson P.K.I."/>
            <person name="Janitza P."/>
            <person name="Kern R."/>
            <person name="Heyl A."/>
            <person name="Rumpler F."/>
            <person name="Villalobos L.I.A.C."/>
            <person name="Clay J.M."/>
            <person name="Skokan R."/>
            <person name="Toyoda A."/>
            <person name="Suzuki Y."/>
            <person name="Kagoshima H."/>
            <person name="Schijlen E."/>
            <person name="Tajeshwar N."/>
            <person name="Catarino B."/>
            <person name="Hetherington A.J."/>
            <person name="Saltykova A."/>
            <person name="Bonnot C."/>
            <person name="Breuninger H."/>
            <person name="Symeonidi A."/>
            <person name="Radhakrishnan G.V."/>
            <person name="Van Nieuwerburgh F."/>
            <person name="Deforce D."/>
            <person name="Chang C."/>
            <person name="Karol K.G."/>
            <person name="Hedrich R."/>
            <person name="Ulvskov P."/>
            <person name="Glockner G."/>
            <person name="Delwiche C.F."/>
            <person name="Petrasek J."/>
            <person name="Van de Peer Y."/>
            <person name="Friml J."/>
            <person name="Beilby M."/>
            <person name="Dolan L."/>
            <person name="Kohara Y."/>
            <person name="Sugano S."/>
            <person name="Fujiyama A."/>
            <person name="Delaux P.-M."/>
            <person name="Quint M."/>
            <person name="TheiBen G."/>
            <person name="Hagemann M."/>
            <person name="Harholt J."/>
            <person name="Dunand C."/>
            <person name="Zachgo S."/>
            <person name="Langdale J."/>
            <person name="Maumus F."/>
            <person name="Straeten D.V.D."/>
            <person name="Gould S.B."/>
            <person name="Rensing S.A."/>
        </authorList>
    </citation>
    <scope>NUCLEOTIDE SEQUENCE [LARGE SCALE GENOMIC DNA]</scope>
    <source>
        <strain evidence="5 6">S276</strain>
    </source>
</reference>
<keyword evidence="1" id="KW-0479">Metal-binding</keyword>
<keyword evidence="6" id="KW-1185">Reference proteome</keyword>
<keyword evidence="2" id="KW-0175">Coiled coil</keyword>
<dbReference type="InterPro" id="IPR036875">
    <property type="entry name" value="Znf_CCHC_sf"/>
</dbReference>
<sequence length="875" mass="100175">MANQAHLGQLPATFYAGAIPAVNTPANQQGMVSCYLCGKLGHYARNCWSAGNGRPPAQQFQQQQQPIQKDEIIEMKAYFRKKIQKQKMEEERREKEIEERRRREEEDRKEADRIREAEAREARLEARLVRLMSQHTNSVSIAASPVVVKKKYPRSKARMLREITSYLDESEDESEEVREEASRMVDAIEKRKGKRRIVEGEGRISTVCASATKASPIVVEDIPDEIRTPPARKGKNDNEASCGEVLDFVIELHRKLSAKKAPDLRKMCNEEGIEWTKKGEAVGELVVRGKVGKSVIMIRGERKKLKKCKQMLERGTTFAMVIKITSSAIEHRRNILRDMVRQPWRIRDMYRKKSSELLALYRTASTFGRKITRNHLKVRIAKIVCVVHGIEVRSVKIPFSPSINTREVSEVTARAIGQIITDTHLRVYVTKRVQVVFWKCAIVGQLIHNQRICTSAEEVRCMCGRMEWPWERGHVKVRLDDISGVPSFLKNSRNVTCGDVASIPVLRDCILAALKTWSRGKRIKIGDEDLKKYIVHERMKDIRAMKGAEVKAWSRRFGNLVAVPIDRNTGATLLICPVLYLHACKMTFNFSPSFAPVQKSEMAILREIKQNYARKGLEKIATWGTGGEIGQAYVLPKDKDLERWRPISPATKDPARLAGSRIGRAVTFMLFGTMKTEHFDMRAMDDLRRRSQEIQREFREVVDGMYARSYDIKDMFARLAHESVIDEVRWIIEIHRRRKFVGVRVSQRGKICMMAKNARRSEGFVLLDFTLIMEAVTYELENTYVKCAGEILKQDFGIPMGRNSSPALACVVCARSETMFVESMGRDRDLIRGIRMIDDIAVFVAFETGDQVSKDKAAGIFDLFERCLKLVRKDD</sequence>
<evidence type="ECO:0000256" key="3">
    <source>
        <dbReference type="SAM" id="MobiDB-lite"/>
    </source>
</evidence>
<evidence type="ECO:0000259" key="4">
    <source>
        <dbReference type="PROSITE" id="PS50158"/>
    </source>
</evidence>
<dbReference type="AlphaFoldDB" id="A0A388KRN2"/>
<evidence type="ECO:0000256" key="1">
    <source>
        <dbReference type="PROSITE-ProRule" id="PRU00047"/>
    </source>
</evidence>
<proteinExistence type="predicted"/>
<dbReference type="GO" id="GO:0008270">
    <property type="term" value="F:zinc ion binding"/>
    <property type="evidence" value="ECO:0007669"/>
    <property type="project" value="UniProtKB-KW"/>
</dbReference>
<name>A0A388KRN2_CHABU</name>
<dbReference type="EMBL" id="BFEA01000170">
    <property type="protein sequence ID" value="GBG72714.1"/>
    <property type="molecule type" value="Genomic_DNA"/>
</dbReference>
<keyword evidence="1" id="KW-0862">Zinc</keyword>
<feature type="region of interest" description="Disordered" evidence="3">
    <location>
        <begin position="84"/>
        <end position="111"/>
    </location>
</feature>
<gene>
    <name evidence="5" type="ORF">CBR_g12282</name>
</gene>
<evidence type="ECO:0000313" key="6">
    <source>
        <dbReference type="Proteomes" id="UP000265515"/>
    </source>
</evidence>
<keyword evidence="1" id="KW-0863">Zinc-finger</keyword>
<feature type="domain" description="CCHC-type" evidence="4">
    <location>
        <begin position="34"/>
        <end position="47"/>
    </location>
</feature>
<dbReference type="GO" id="GO:0003676">
    <property type="term" value="F:nucleic acid binding"/>
    <property type="evidence" value="ECO:0007669"/>
    <property type="project" value="InterPro"/>
</dbReference>
<dbReference type="InterPro" id="IPR001878">
    <property type="entry name" value="Znf_CCHC"/>
</dbReference>
<dbReference type="PROSITE" id="PS50158">
    <property type="entry name" value="ZF_CCHC"/>
    <property type="match status" value="1"/>
</dbReference>
<dbReference type="Gramene" id="GBG72714">
    <property type="protein sequence ID" value="GBG72714"/>
    <property type="gene ID" value="CBR_g12282"/>
</dbReference>
<feature type="compositionally biased region" description="Basic and acidic residues" evidence="3">
    <location>
        <begin position="86"/>
        <end position="111"/>
    </location>
</feature>